<dbReference type="OrthoDB" id="9816400at2"/>
<accession>A0A511X8K0</accession>
<evidence type="ECO:0000313" key="1">
    <source>
        <dbReference type="EMBL" id="GEN59248.1"/>
    </source>
</evidence>
<sequence>MSSLIYNGATHLLTLTDSKGAKLGTWQAHNITDSHLSTVDYLHNGTYSFLDTRSAHPHPGDNINGPYGSYGIFRFNYPKHQGVGVHSGRANAARYPGVIHPTLGCVRTSDDAMAIIVKTAKTDPLTTITVQSNSRETAQSGAAWLKTHPQ</sequence>
<keyword evidence="2" id="KW-1185">Reference proteome</keyword>
<dbReference type="EMBL" id="BJYF01000005">
    <property type="protein sequence ID" value="GEN59248.1"/>
    <property type="molecule type" value="Genomic_DNA"/>
</dbReference>
<reference evidence="1 2" key="1">
    <citation type="submission" date="2019-07" db="EMBL/GenBank/DDBJ databases">
        <title>Whole genome shotgun sequence of Acetobacter nitrogenifigens NBRC 105050.</title>
        <authorList>
            <person name="Hosoyama A."/>
            <person name="Uohara A."/>
            <person name="Ohji S."/>
            <person name="Ichikawa N."/>
        </authorList>
    </citation>
    <scope>NUCLEOTIDE SEQUENCE [LARGE SCALE GENOMIC DNA]</scope>
    <source>
        <strain evidence="1 2">NBRC 105050</strain>
    </source>
</reference>
<evidence type="ECO:0000313" key="2">
    <source>
        <dbReference type="Proteomes" id="UP000321635"/>
    </source>
</evidence>
<gene>
    <name evidence="1" type="ORF">ANI02nite_11320</name>
</gene>
<evidence type="ECO:0008006" key="3">
    <source>
        <dbReference type="Google" id="ProtNLM"/>
    </source>
</evidence>
<dbReference type="Proteomes" id="UP000321635">
    <property type="component" value="Unassembled WGS sequence"/>
</dbReference>
<protein>
    <recommendedName>
        <fullName evidence="3">YkuD domain-containing protein</fullName>
    </recommendedName>
</protein>
<organism evidence="1 2">
    <name type="scientific">Acetobacter nitrogenifigens DSM 23921 = NBRC 105050</name>
    <dbReference type="NCBI Taxonomy" id="1120919"/>
    <lineage>
        <taxon>Bacteria</taxon>
        <taxon>Pseudomonadati</taxon>
        <taxon>Pseudomonadota</taxon>
        <taxon>Alphaproteobacteria</taxon>
        <taxon>Acetobacterales</taxon>
        <taxon>Acetobacteraceae</taxon>
        <taxon>Acetobacter</taxon>
    </lineage>
</organism>
<name>A0A511X8K0_9PROT</name>
<comment type="caution">
    <text evidence="1">The sequence shown here is derived from an EMBL/GenBank/DDBJ whole genome shotgun (WGS) entry which is preliminary data.</text>
</comment>
<proteinExistence type="predicted"/>
<dbReference type="RefSeq" id="WP_026397865.1">
    <property type="nucleotide sequence ID" value="NZ_AUBI01000005.1"/>
</dbReference>
<dbReference type="AlphaFoldDB" id="A0A511X8K0"/>
<dbReference type="STRING" id="1120919.GCA_000429165_01894"/>